<dbReference type="Gene3D" id="3.90.1150.10">
    <property type="entry name" value="Aspartate Aminotransferase, domain 1"/>
    <property type="match status" value="1"/>
</dbReference>
<dbReference type="InterPro" id="IPR050103">
    <property type="entry name" value="Class-III_PLP-dep_AT"/>
</dbReference>
<name>A0A5C5VJ33_9BACT</name>
<organism evidence="6 7">
    <name type="scientific">Posidoniimonas corsicana</name>
    <dbReference type="NCBI Taxonomy" id="1938618"/>
    <lineage>
        <taxon>Bacteria</taxon>
        <taxon>Pseudomonadati</taxon>
        <taxon>Planctomycetota</taxon>
        <taxon>Planctomycetia</taxon>
        <taxon>Pirellulales</taxon>
        <taxon>Lacipirellulaceae</taxon>
        <taxon>Posidoniimonas</taxon>
    </lineage>
</organism>
<feature type="binding site" evidence="5">
    <location>
        <position position="287"/>
    </location>
    <ligand>
        <name>N(2)-acetyl-L-ornithine</name>
        <dbReference type="ChEBI" id="CHEBI:57805"/>
    </ligand>
</feature>
<dbReference type="FunFam" id="3.40.640.10:FF:000004">
    <property type="entry name" value="Acetylornithine aminotransferase"/>
    <property type="match status" value="1"/>
</dbReference>
<evidence type="ECO:0000256" key="2">
    <source>
        <dbReference type="ARBA" id="ARBA00022605"/>
    </source>
</evidence>
<dbReference type="HAMAP" id="MF_01107">
    <property type="entry name" value="ArgD_aminotrans_3"/>
    <property type="match status" value="1"/>
</dbReference>
<dbReference type="InterPro" id="IPR004636">
    <property type="entry name" value="AcOrn/SuccOrn_fam"/>
</dbReference>
<dbReference type="EMBL" id="SIHJ01000001">
    <property type="protein sequence ID" value="TWT38101.1"/>
    <property type="molecule type" value="Genomic_DNA"/>
</dbReference>
<comment type="subcellular location">
    <subcellularLocation>
        <location evidence="5">Cytoplasm</location>
    </subcellularLocation>
</comment>
<dbReference type="GO" id="GO:0030170">
    <property type="term" value="F:pyridoxal phosphate binding"/>
    <property type="evidence" value="ECO:0007669"/>
    <property type="project" value="InterPro"/>
</dbReference>
<feature type="binding site" evidence="5">
    <location>
        <begin position="225"/>
        <end position="228"/>
    </location>
    <ligand>
        <name>pyridoxal 5'-phosphate</name>
        <dbReference type="ChEBI" id="CHEBI:597326"/>
    </ligand>
</feature>
<keyword evidence="3 5" id="KW-0808">Transferase</keyword>
<dbReference type="InterPro" id="IPR015424">
    <property type="entry name" value="PyrdxlP-dep_Trfase"/>
</dbReference>
<feature type="binding site" evidence="5">
    <location>
        <position position="288"/>
    </location>
    <ligand>
        <name>pyridoxal 5'-phosphate</name>
        <dbReference type="ChEBI" id="CHEBI:597326"/>
    </ligand>
</feature>
<protein>
    <recommendedName>
        <fullName evidence="5">Acetylornithine aminotransferase</fullName>
        <shortName evidence="5">ACOAT</shortName>
        <ecNumber evidence="5">2.6.1.11</ecNumber>
    </recommendedName>
</protein>
<dbReference type="Gene3D" id="3.40.640.10">
    <property type="entry name" value="Type I PLP-dependent aspartate aminotransferase-like (Major domain)"/>
    <property type="match status" value="1"/>
</dbReference>
<dbReference type="CDD" id="cd00610">
    <property type="entry name" value="OAT_like"/>
    <property type="match status" value="1"/>
</dbReference>
<keyword evidence="5" id="KW-0055">Arginine biosynthesis</keyword>
<dbReference type="PIRSF" id="PIRSF000521">
    <property type="entry name" value="Transaminase_4ab_Lys_Orn"/>
    <property type="match status" value="1"/>
</dbReference>
<dbReference type="InterPro" id="IPR005814">
    <property type="entry name" value="Aminotrans_3"/>
</dbReference>
<keyword evidence="5" id="KW-0963">Cytoplasm</keyword>
<reference evidence="6 7" key="1">
    <citation type="submission" date="2019-02" db="EMBL/GenBank/DDBJ databases">
        <title>Deep-cultivation of Planctomycetes and their phenomic and genomic characterization uncovers novel biology.</title>
        <authorList>
            <person name="Wiegand S."/>
            <person name="Jogler M."/>
            <person name="Boedeker C."/>
            <person name="Pinto D."/>
            <person name="Vollmers J."/>
            <person name="Rivas-Marin E."/>
            <person name="Kohn T."/>
            <person name="Peeters S.H."/>
            <person name="Heuer A."/>
            <person name="Rast P."/>
            <person name="Oberbeckmann S."/>
            <person name="Bunk B."/>
            <person name="Jeske O."/>
            <person name="Meyerdierks A."/>
            <person name="Storesund J.E."/>
            <person name="Kallscheuer N."/>
            <person name="Luecker S."/>
            <person name="Lage O.M."/>
            <person name="Pohl T."/>
            <person name="Merkel B.J."/>
            <person name="Hornburger P."/>
            <person name="Mueller R.-W."/>
            <person name="Bruemmer F."/>
            <person name="Labrenz M."/>
            <person name="Spormann A.M."/>
            <person name="Op Den Camp H."/>
            <person name="Overmann J."/>
            <person name="Amann R."/>
            <person name="Jetten M.S.M."/>
            <person name="Mascher T."/>
            <person name="Medema M.H."/>
            <person name="Devos D.P."/>
            <person name="Kaster A.-K."/>
            <person name="Ovreas L."/>
            <person name="Rohde M."/>
            <person name="Galperin M.Y."/>
            <person name="Jogler C."/>
        </authorList>
    </citation>
    <scope>NUCLEOTIDE SEQUENCE [LARGE SCALE GENOMIC DNA]</scope>
    <source>
        <strain evidence="6 7">KOR34</strain>
    </source>
</reference>
<gene>
    <name evidence="5 6" type="primary">argD</name>
    <name evidence="6" type="ORF">KOR34_30690</name>
</gene>
<feature type="modified residue" description="N6-(pyridoxal phosphate)lysine" evidence="5">
    <location>
        <position position="259"/>
    </location>
</feature>
<dbReference type="SUPFAM" id="SSF53383">
    <property type="entry name" value="PLP-dependent transferases"/>
    <property type="match status" value="1"/>
</dbReference>
<feature type="binding site" evidence="5">
    <location>
        <position position="143"/>
    </location>
    <ligand>
        <name>N(2)-acetyl-L-ornithine</name>
        <dbReference type="ChEBI" id="CHEBI:57805"/>
    </ligand>
</feature>
<dbReference type="NCBIfam" id="TIGR00707">
    <property type="entry name" value="argD"/>
    <property type="match status" value="1"/>
</dbReference>
<dbReference type="Pfam" id="PF00202">
    <property type="entry name" value="Aminotran_3"/>
    <property type="match status" value="1"/>
</dbReference>
<evidence type="ECO:0000256" key="3">
    <source>
        <dbReference type="ARBA" id="ARBA00022679"/>
    </source>
</evidence>
<dbReference type="GO" id="GO:0005737">
    <property type="term" value="C:cytoplasm"/>
    <property type="evidence" value="ECO:0007669"/>
    <property type="project" value="UniProtKB-SubCell"/>
</dbReference>
<dbReference type="InterPro" id="IPR015422">
    <property type="entry name" value="PyrdxlP-dep_Trfase_small"/>
</dbReference>
<dbReference type="GO" id="GO:0042802">
    <property type="term" value="F:identical protein binding"/>
    <property type="evidence" value="ECO:0007669"/>
    <property type="project" value="TreeGrafter"/>
</dbReference>
<keyword evidence="2 5" id="KW-0028">Amino-acid biosynthesis</keyword>
<comment type="miscellaneous">
    <text evidence="5">May also have succinyldiaminopimelate aminotransferase activity, thus carrying out the corresponding step in lysine biosynthesis.</text>
</comment>
<dbReference type="Proteomes" id="UP000316714">
    <property type="component" value="Unassembled WGS sequence"/>
</dbReference>
<dbReference type="InterPro" id="IPR015421">
    <property type="entry name" value="PyrdxlP-dep_Trfase_major"/>
</dbReference>
<feature type="binding site" evidence="5">
    <location>
        <position position="140"/>
    </location>
    <ligand>
        <name>pyridoxal 5'-phosphate</name>
        <dbReference type="ChEBI" id="CHEBI:597326"/>
    </ligand>
</feature>
<sequence length="405" mass="43276">MTATTQSMSEQTAALFDEAVIPNYGRYPVCLERGEGSRVWDDQGRAYLDLFPGWGCNLLGHCPPKVVKAVQDQVAKLIHVPNTWYTEAQGRWAKMLSERSFGGKAFFCNSGAEANEAAIKLIRLHTPAERYKIITFQGGFHGRTIGAVTATAQPKYHEGLGPLMAGFTYAPFGDLDAVRELVDDETAGILIEPIQGEGGVRIPPEGFLQGLREIADENGLVLAFDEVQAGCGRTGEWFAYQHASLGDGGVTPDVITLAKSLCGGVAGGALLTTAEIAPSLRPGMHASTFGGNPIAAAAGIATIETIEEENLLGRASQISDAFAARLQPLVDKLPYVEELRACGLMIGLELSVDGSQVVQQCMERGLLINCTQGTVIRLLPAMTLTDAEVQEGCDILVNVIENLEL</sequence>
<dbReference type="AlphaFoldDB" id="A0A5C5VJ33"/>
<dbReference type="PANTHER" id="PTHR11986">
    <property type="entry name" value="AMINOTRANSFERASE CLASS III"/>
    <property type="match status" value="1"/>
</dbReference>
<keyword evidence="7" id="KW-1185">Reference proteome</keyword>
<comment type="cofactor">
    <cofactor evidence="5">
        <name>pyridoxal 5'-phosphate</name>
        <dbReference type="ChEBI" id="CHEBI:597326"/>
    </cofactor>
    <text evidence="5">Binds 1 pyridoxal phosphate per subunit.</text>
</comment>
<evidence type="ECO:0000256" key="5">
    <source>
        <dbReference type="HAMAP-Rule" id="MF_01107"/>
    </source>
</evidence>
<keyword evidence="4 5" id="KW-0663">Pyridoxal phosphate</keyword>
<proteinExistence type="inferred from homology"/>
<comment type="pathway">
    <text evidence="5">Amino-acid biosynthesis; L-arginine biosynthesis; N(2)-acetyl-L-ornithine from L-glutamate: step 4/4.</text>
</comment>
<comment type="subunit">
    <text evidence="5">Homodimer.</text>
</comment>
<dbReference type="GO" id="GO:0006526">
    <property type="term" value="P:L-arginine biosynthetic process"/>
    <property type="evidence" value="ECO:0007669"/>
    <property type="project" value="UniProtKB-UniRule"/>
</dbReference>
<evidence type="ECO:0000256" key="1">
    <source>
        <dbReference type="ARBA" id="ARBA00022576"/>
    </source>
</evidence>
<dbReference type="UniPathway" id="UPA00068">
    <property type="reaction ID" value="UER00109"/>
</dbReference>
<dbReference type="OrthoDB" id="9816013at2"/>
<dbReference type="EC" id="2.6.1.11" evidence="5"/>
<evidence type="ECO:0000313" key="6">
    <source>
        <dbReference type="EMBL" id="TWT38101.1"/>
    </source>
</evidence>
<evidence type="ECO:0000256" key="4">
    <source>
        <dbReference type="ARBA" id="ARBA00022898"/>
    </source>
</evidence>
<feature type="binding site" evidence="5">
    <location>
        <begin position="111"/>
        <end position="112"/>
    </location>
    <ligand>
        <name>pyridoxal 5'-phosphate</name>
        <dbReference type="ChEBI" id="CHEBI:597326"/>
    </ligand>
</feature>
<dbReference type="NCBIfam" id="NF002325">
    <property type="entry name" value="PRK01278.1"/>
    <property type="match status" value="1"/>
</dbReference>
<comment type="catalytic activity">
    <reaction evidence="5">
        <text>N(2)-acetyl-L-ornithine + 2-oxoglutarate = N-acetyl-L-glutamate 5-semialdehyde + L-glutamate</text>
        <dbReference type="Rhea" id="RHEA:18049"/>
        <dbReference type="ChEBI" id="CHEBI:16810"/>
        <dbReference type="ChEBI" id="CHEBI:29123"/>
        <dbReference type="ChEBI" id="CHEBI:29985"/>
        <dbReference type="ChEBI" id="CHEBI:57805"/>
        <dbReference type="EC" id="2.6.1.11"/>
    </reaction>
</comment>
<accession>A0A5C5VJ33</accession>
<dbReference type="GO" id="GO:0003992">
    <property type="term" value="F:N2-acetyl-L-ornithine:2-oxoglutarate 5-aminotransferase activity"/>
    <property type="evidence" value="ECO:0007669"/>
    <property type="project" value="UniProtKB-UniRule"/>
</dbReference>
<dbReference type="PANTHER" id="PTHR11986:SF79">
    <property type="entry name" value="ACETYLORNITHINE AMINOTRANSFERASE, MITOCHONDRIAL"/>
    <property type="match status" value="1"/>
</dbReference>
<keyword evidence="1 5" id="KW-0032">Aminotransferase</keyword>
<evidence type="ECO:0000313" key="7">
    <source>
        <dbReference type="Proteomes" id="UP000316714"/>
    </source>
</evidence>
<comment type="caution">
    <text evidence="6">The sequence shown here is derived from an EMBL/GenBank/DDBJ whole genome shotgun (WGS) entry which is preliminary data.</text>
</comment>
<comment type="similarity">
    <text evidence="5">Belongs to the class-III pyridoxal-phosphate-dependent aminotransferase family. ArgD subfamily.</text>
</comment>